<comment type="caution">
    <text evidence="2">The sequence shown here is derived from an EMBL/GenBank/DDBJ whole genome shotgun (WGS) entry which is preliminary data.</text>
</comment>
<protein>
    <recommendedName>
        <fullName evidence="4">SIMPL domain-containing protein</fullName>
    </recommendedName>
</protein>
<gene>
    <name evidence="2" type="ORF">SAMN06265339_1317</name>
</gene>
<evidence type="ECO:0000313" key="2">
    <source>
        <dbReference type="EMBL" id="SMP14295.1"/>
    </source>
</evidence>
<sequence length="228" mass="26279">MKTALITLTGIIFLTATAFAGTKIRDTVTASRYVKPDIYVVPINVKIKSWDEGKILTALSTLDEKIRNLKLPYEGGNYRIEENRIWDTIKKRYVTEGYIGTIHYTFKLKNVQKQNEIFTLLNEESRQLGFQYTIGSPHWEISQSKRQKVTSELKKALIRKSLKEAREFGRELKEVCTVESISFNPFSQPIFPLYRSNVKALPAPVPARTSQRISVKADVKFSCFKHRK</sequence>
<dbReference type="RefSeq" id="WP_283400772.1">
    <property type="nucleotide sequence ID" value="NZ_FXUB01000003.1"/>
</dbReference>
<dbReference type="EMBL" id="FXUB01000003">
    <property type="protein sequence ID" value="SMP14295.1"/>
    <property type="molecule type" value="Genomic_DNA"/>
</dbReference>
<evidence type="ECO:0000313" key="3">
    <source>
        <dbReference type="Proteomes" id="UP001157911"/>
    </source>
</evidence>
<feature type="chain" id="PRO_5046839031" description="SIMPL domain-containing protein" evidence="1">
    <location>
        <begin position="21"/>
        <end position="228"/>
    </location>
</feature>
<evidence type="ECO:0000256" key="1">
    <source>
        <dbReference type="SAM" id="SignalP"/>
    </source>
</evidence>
<organism evidence="2 3">
    <name type="scientific">Desulfurobacterium pacificum</name>
    <dbReference type="NCBI Taxonomy" id="240166"/>
    <lineage>
        <taxon>Bacteria</taxon>
        <taxon>Pseudomonadati</taxon>
        <taxon>Aquificota</taxon>
        <taxon>Aquificia</taxon>
        <taxon>Desulfurobacteriales</taxon>
        <taxon>Desulfurobacteriaceae</taxon>
        <taxon>Desulfurobacterium</taxon>
    </lineage>
</organism>
<evidence type="ECO:0008006" key="4">
    <source>
        <dbReference type="Google" id="ProtNLM"/>
    </source>
</evidence>
<dbReference type="Proteomes" id="UP001157911">
    <property type="component" value="Unassembled WGS sequence"/>
</dbReference>
<dbReference type="InterPro" id="IPR007497">
    <property type="entry name" value="SIMPL/DUF541"/>
</dbReference>
<keyword evidence="1" id="KW-0732">Signal</keyword>
<keyword evidence="3" id="KW-1185">Reference proteome</keyword>
<reference evidence="2 3" key="1">
    <citation type="submission" date="2017-05" db="EMBL/GenBank/DDBJ databases">
        <authorList>
            <person name="Varghese N."/>
            <person name="Submissions S."/>
        </authorList>
    </citation>
    <scope>NUCLEOTIDE SEQUENCE [LARGE SCALE GENOMIC DNA]</scope>
    <source>
        <strain evidence="2 3">DSM 15522</strain>
    </source>
</reference>
<proteinExistence type="predicted"/>
<feature type="signal peptide" evidence="1">
    <location>
        <begin position="1"/>
        <end position="20"/>
    </location>
</feature>
<accession>A0ABY1NQ67</accession>
<dbReference type="Pfam" id="PF04402">
    <property type="entry name" value="SIMPL"/>
    <property type="match status" value="1"/>
</dbReference>
<name>A0ABY1NQ67_9BACT</name>